<dbReference type="EMBL" id="AP017423">
    <property type="protein sequence ID" value="BCX67968.1"/>
    <property type="molecule type" value="Genomic_DNA"/>
</dbReference>
<protein>
    <submittedName>
        <fullName evidence="1">Uncharacterized protein</fullName>
    </submittedName>
</protein>
<gene>
    <name evidence="1" type="ORF">LAB08_R26070</name>
</gene>
<keyword evidence="2" id="KW-1185">Reference proteome</keyword>
<evidence type="ECO:0000313" key="2">
    <source>
        <dbReference type="Proteomes" id="UP000218595"/>
    </source>
</evidence>
<name>A0ABM7RZR2_9PSED</name>
<evidence type="ECO:0000313" key="1">
    <source>
        <dbReference type="EMBL" id="BCX67968.1"/>
    </source>
</evidence>
<sequence length="82" mass="9034">MAKTDVPTNVPQTAAEPVLQTLAAPGPTLMKFRDKVFTSRLLILPETERSLPVAKAMVEVPSADSEAIRFLKAHDDFELLKE</sequence>
<accession>A0ABM7RZR2</accession>
<proteinExistence type="predicted"/>
<organism evidence="1 2">
    <name type="scientific">Pseudomonas izuensis</name>
    <dbReference type="NCBI Taxonomy" id="2684212"/>
    <lineage>
        <taxon>Bacteria</taxon>
        <taxon>Pseudomonadati</taxon>
        <taxon>Pseudomonadota</taxon>
        <taxon>Gammaproteobacteria</taxon>
        <taxon>Pseudomonadales</taxon>
        <taxon>Pseudomonadaceae</taxon>
        <taxon>Pseudomonas</taxon>
    </lineage>
</organism>
<dbReference type="RefSeq" id="WP_096511810.1">
    <property type="nucleotide sequence ID" value="NZ_AP017423.2"/>
</dbReference>
<dbReference type="Proteomes" id="UP000218595">
    <property type="component" value="Chromosome"/>
</dbReference>
<reference evidence="1 2" key="1">
    <citation type="submission" date="2016-04" db="EMBL/GenBank/DDBJ databases">
        <title>Complete genome sequence of Pseudomonas sp. LAB-08 isolated from TCE contaminated aquifer soil.</title>
        <authorList>
            <person name="Dohra H."/>
            <person name="Suzuki K."/>
            <person name="Fatma A."/>
            <person name="Inuzuka Y."/>
            <person name="Honjo M."/>
            <person name="Tashiro Y."/>
            <person name="Futamata H."/>
        </authorList>
    </citation>
    <scope>NUCLEOTIDE SEQUENCE [LARGE SCALE GENOMIC DNA]</scope>
    <source>
        <strain evidence="1 2">LAB-08</strain>
    </source>
</reference>